<evidence type="ECO:0000256" key="1">
    <source>
        <dbReference type="SAM" id="MobiDB-lite"/>
    </source>
</evidence>
<feature type="compositionally biased region" description="Polar residues" evidence="1">
    <location>
        <begin position="96"/>
        <end position="105"/>
    </location>
</feature>
<reference evidence="2 3" key="1">
    <citation type="submission" date="2019-05" db="EMBL/GenBank/DDBJ databases">
        <title>Another draft genome of Portunus trituberculatus and its Hox gene families provides insights of decapod evolution.</title>
        <authorList>
            <person name="Jeong J.-H."/>
            <person name="Song I."/>
            <person name="Kim S."/>
            <person name="Choi T."/>
            <person name="Kim D."/>
            <person name="Ryu S."/>
            <person name="Kim W."/>
        </authorList>
    </citation>
    <scope>NUCLEOTIDE SEQUENCE [LARGE SCALE GENOMIC DNA]</scope>
    <source>
        <tissue evidence="2">Muscle</tissue>
    </source>
</reference>
<feature type="region of interest" description="Disordered" evidence="1">
    <location>
        <begin position="82"/>
        <end position="127"/>
    </location>
</feature>
<evidence type="ECO:0000313" key="3">
    <source>
        <dbReference type="Proteomes" id="UP000324222"/>
    </source>
</evidence>
<keyword evidence="3" id="KW-1185">Reference proteome</keyword>
<feature type="compositionally biased region" description="Basic and acidic residues" evidence="1">
    <location>
        <begin position="82"/>
        <end position="94"/>
    </location>
</feature>
<feature type="compositionally biased region" description="Basic and acidic residues" evidence="1">
    <location>
        <begin position="1"/>
        <end position="10"/>
    </location>
</feature>
<protein>
    <submittedName>
        <fullName evidence="2">Uncharacterized protein</fullName>
    </submittedName>
</protein>
<dbReference type="AlphaFoldDB" id="A0A5B7D020"/>
<proteinExistence type="predicted"/>
<name>A0A5B7D020_PORTR</name>
<accession>A0A5B7D020</accession>
<feature type="region of interest" description="Disordered" evidence="1">
    <location>
        <begin position="1"/>
        <end position="33"/>
    </location>
</feature>
<dbReference type="Proteomes" id="UP000324222">
    <property type="component" value="Unassembled WGS sequence"/>
</dbReference>
<gene>
    <name evidence="2" type="ORF">E2C01_007759</name>
</gene>
<organism evidence="2 3">
    <name type="scientific">Portunus trituberculatus</name>
    <name type="common">Swimming crab</name>
    <name type="synonym">Neptunus trituberculatus</name>
    <dbReference type="NCBI Taxonomy" id="210409"/>
    <lineage>
        <taxon>Eukaryota</taxon>
        <taxon>Metazoa</taxon>
        <taxon>Ecdysozoa</taxon>
        <taxon>Arthropoda</taxon>
        <taxon>Crustacea</taxon>
        <taxon>Multicrustacea</taxon>
        <taxon>Malacostraca</taxon>
        <taxon>Eumalacostraca</taxon>
        <taxon>Eucarida</taxon>
        <taxon>Decapoda</taxon>
        <taxon>Pleocyemata</taxon>
        <taxon>Brachyura</taxon>
        <taxon>Eubrachyura</taxon>
        <taxon>Portunoidea</taxon>
        <taxon>Portunidae</taxon>
        <taxon>Portuninae</taxon>
        <taxon>Portunus</taxon>
    </lineage>
</organism>
<dbReference type="EMBL" id="VSRR010000393">
    <property type="protein sequence ID" value="MPC14979.1"/>
    <property type="molecule type" value="Genomic_DNA"/>
</dbReference>
<sequence>MKELKAMWNEKEEEEEEEEEEEGYRRRRRRRSTTVVLSEHVWHCAVSMSLVATVSTTALHHCGAPRVAPCPPQIVVKQLKREEKYPTQSRERHSLGSHSEGSTPEPTVETLECARFTQGKIRRSKGR</sequence>
<feature type="compositionally biased region" description="Acidic residues" evidence="1">
    <location>
        <begin position="11"/>
        <end position="22"/>
    </location>
</feature>
<comment type="caution">
    <text evidence="2">The sequence shown here is derived from an EMBL/GenBank/DDBJ whole genome shotgun (WGS) entry which is preliminary data.</text>
</comment>
<evidence type="ECO:0000313" key="2">
    <source>
        <dbReference type="EMBL" id="MPC14979.1"/>
    </source>
</evidence>